<dbReference type="PROSITE" id="PS51892">
    <property type="entry name" value="SUBTILASE"/>
    <property type="match status" value="1"/>
</dbReference>
<dbReference type="Proteomes" id="UP000239939">
    <property type="component" value="Unassembled WGS sequence"/>
</dbReference>
<comment type="caution">
    <text evidence="14">The sequence shown here is derived from an EMBL/GenBank/DDBJ whole genome shotgun (WGS) entry which is preliminary data.</text>
</comment>
<dbReference type="EMBL" id="MDEJ01000074">
    <property type="protein sequence ID" value="PPU92121.1"/>
    <property type="molecule type" value="Genomic_DNA"/>
</dbReference>
<dbReference type="Gene3D" id="2.60.120.380">
    <property type="match status" value="1"/>
</dbReference>
<dbReference type="InterPro" id="IPR023828">
    <property type="entry name" value="Peptidase_S8_Ser-AS"/>
</dbReference>
<name>A0A2S7EMS7_9XANT</name>
<keyword evidence="6 9" id="KW-0378">Hydrolase</keyword>
<feature type="chain" id="PRO_5015604510" evidence="11">
    <location>
        <begin position="29"/>
        <end position="628"/>
    </location>
</feature>
<evidence type="ECO:0000256" key="1">
    <source>
        <dbReference type="ARBA" id="ARBA00004613"/>
    </source>
</evidence>
<dbReference type="GO" id="GO:0004252">
    <property type="term" value="F:serine-type endopeptidase activity"/>
    <property type="evidence" value="ECO:0007669"/>
    <property type="project" value="UniProtKB-UniRule"/>
</dbReference>
<feature type="domain" description="Peptidase C-terminal archaeal/bacterial" evidence="13">
    <location>
        <begin position="547"/>
        <end position="613"/>
    </location>
</feature>
<dbReference type="InterPro" id="IPR007280">
    <property type="entry name" value="Peptidase_C_arc/bac"/>
</dbReference>
<evidence type="ECO:0000259" key="12">
    <source>
        <dbReference type="Pfam" id="PF00082"/>
    </source>
</evidence>
<dbReference type="InterPro" id="IPR015500">
    <property type="entry name" value="Peptidase_S8_subtilisin-rel"/>
</dbReference>
<evidence type="ECO:0000256" key="5">
    <source>
        <dbReference type="ARBA" id="ARBA00022729"/>
    </source>
</evidence>
<dbReference type="InterPro" id="IPR000209">
    <property type="entry name" value="Peptidase_S8/S53_dom"/>
</dbReference>
<dbReference type="Pfam" id="PF00082">
    <property type="entry name" value="Peptidase_S8"/>
    <property type="match status" value="1"/>
</dbReference>
<dbReference type="GO" id="GO:0005576">
    <property type="term" value="C:extracellular region"/>
    <property type="evidence" value="ECO:0007669"/>
    <property type="project" value="UniProtKB-SubCell"/>
</dbReference>
<dbReference type="InterPro" id="IPR050131">
    <property type="entry name" value="Peptidase_S8_subtilisin-like"/>
</dbReference>
<evidence type="ECO:0000256" key="2">
    <source>
        <dbReference type="ARBA" id="ARBA00011073"/>
    </source>
</evidence>
<evidence type="ECO:0000256" key="11">
    <source>
        <dbReference type="SAM" id="SignalP"/>
    </source>
</evidence>
<sequence length="628" mass="63918">MIDKNFRFNPLTDAILMMVLGASGTLAAAPQLLVKEPTQAASAGDAFSRRLIVRYKDNTAAASDRAVKLGAVQAAVGRVNASSSGAANSAAAVKAIYVRKLGIGSDLIKLSSALTAAQLDKVVVELKSDPSVAAVQIDRMLRPVEIHKTLAATDVTPQLVPNDPLYTQYQWHLRHPNGGINAPAAWDLSQGAGVVVAVLDTGILPGHPDVAVNLLQGYDFITDAEISRRPTDARVPGALDYGDWQEADNLCYIGSVAQESSWHGTHVTGTVAEATNNGIGMTGVAPKATVLPVRVLGRCGGYTSDIADAIVWASGGAVDGVPANTNPAEVINMSIRGGGPCDAATQLAINGAVSRGTTVVVAAGNGGEDAANHSPASSNNTITVGVTRINGGITDYSNYGSKVDLSGPGGGGSVDGSPGGYIWQAGYTGATTPTSGTYTYKGLDGTSMASPHVAGVVALVQSAAIGLGDGPLTPAAVETLLKQTSRRFSVTPPASTPIGSGIVDATAALEAVLVEPCDPATESCAPTAIALTNKAPLAGLSGAAGSSTLYSFEAKAGAVLSFMTYGGTGDVSVYVSFDAEPTATSYDAKSTRPGNSETVRFTAPKAGAYYIKLVGAKDYAKLKLIARQ</sequence>
<evidence type="ECO:0000256" key="3">
    <source>
        <dbReference type="ARBA" id="ARBA00022525"/>
    </source>
</evidence>
<evidence type="ECO:0000256" key="6">
    <source>
        <dbReference type="ARBA" id="ARBA00022801"/>
    </source>
</evidence>
<reference evidence="15" key="1">
    <citation type="submission" date="2016-08" db="EMBL/GenBank/DDBJ databases">
        <authorList>
            <person name="Merda D."/>
            <person name="Briand M."/>
            <person name="Taghouti G."/>
            <person name="Carrere S."/>
            <person name="Gouzy J."/>
            <person name="Portier P."/>
            <person name="Jacques M.-A."/>
            <person name="Fischer-Le Saux M."/>
        </authorList>
    </citation>
    <scope>NUCLEOTIDE SEQUENCE [LARGE SCALE GENOMIC DNA]</scope>
    <source>
        <strain evidence="15">CFBP1817</strain>
    </source>
</reference>
<accession>A0A2S7EMS7</accession>
<comment type="subcellular location">
    <subcellularLocation>
        <location evidence="1">Secreted</location>
    </subcellularLocation>
</comment>
<keyword evidence="7 9" id="KW-0720">Serine protease</keyword>
<dbReference type="FunFam" id="3.40.50.200:FF:000022">
    <property type="entry name" value="Extracellular protease"/>
    <property type="match status" value="1"/>
</dbReference>
<dbReference type="PANTHER" id="PTHR43806">
    <property type="entry name" value="PEPTIDASE S8"/>
    <property type="match status" value="1"/>
</dbReference>
<dbReference type="GO" id="GO:0006508">
    <property type="term" value="P:proteolysis"/>
    <property type="evidence" value="ECO:0007669"/>
    <property type="project" value="UniProtKB-KW"/>
</dbReference>
<proteinExistence type="inferred from homology"/>
<keyword evidence="8" id="KW-0865">Zymogen</keyword>
<dbReference type="PROSITE" id="PS00136">
    <property type="entry name" value="SUBTILASE_ASP"/>
    <property type="match status" value="1"/>
</dbReference>
<dbReference type="InterPro" id="IPR023827">
    <property type="entry name" value="Peptidase_S8_Asp-AS"/>
</dbReference>
<evidence type="ECO:0000256" key="7">
    <source>
        <dbReference type="ARBA" id="ARBA00022825"/>
    </source>
</evidence>
<dbReference type="RefSeq" id="WP_128417417.1">
    <property type="nucleotide sequence ID" value="NZ_MDEJ01000074.1"/>
</dbReference>
<dbReference type="PROSITE" id="PS00138">
    <property type="entry name" value="SUBTILASE_SER"/>
    <property type="match status" value="1"/>
</dbReference>
<dbReference type="InterPro" id="IPR036852">
    <property type="entry name" value="Peptidase_S8/S53_dom_sf"/>
</dbReference>
<feature type="signal peptide" evidence="11">
    <location>
        <begin position="1"/>
        <end position="28"/>
    </location>
</feature>
<keyword evidence="15" id="KW-1185">Reference proteome</keyword>
<evidence type="ECO:0000256" key="10">
    <source>
        <dbReference type="RuleBase" id="RU003355"/>
    </source>
</evidence>
<evidence type="ECO:0000256" key="9">
    <source>
        <dbReference type="PROSITE-ProRule" id="PRU01240"/>
    </source>
</evidence>
<keyword evidence="5 11" id="KW-0732">Signal</keyword>
<dbReference type="PANTHER" id="PTHR43806:SF11">
    <property type="entry name" value="CEREVISIN-RELATED"/>
    <property type="match status" value="1"/>
</dbReference>
<dbReference type="PRINTS" id="PR00723">
    <property type="entry name" value="SUBTILISIN"/>
</dbReference>
<organism evidence="14 15">
    <name type="scientific">Xanthomonas populi</name>
    <dbReference type="NCBI Taxonomy" id="53414"/>
    <lineage>
        <taxon>Bacteria</taxon>
        <taxon>Pseudomonadati</taxon>
        <taxon>Pseudomonadota</taxon>
        <taxon>Gammaproteobacteria</taxon>
        <taxon>Lysobacterales</taxon>
        <taxon>Lysobacteraceae</taxon>
        <taxon>Xanthomonas</taxon>
    </lineage>
</organism>
<evidence type="ECO:0000259" key="13">
    <source>
        <dbReference type="Pfam" id="PF04151"/>
    </source>
</evidence>
<dbReference type="Gene3D" id="3.40.50.200">
    <property type="entry name" value="Peptidase S8/S53 domain"/>
    <property type="match status" value="1"/>
</dbReference>
<dbReference type="AlphaFoldDB" id="A0A2S7EMS7"/>
<dbReference type="CDD" id="cd07496">
    <property type="entry name" value="Peptidases_S8_13"/>
    <property type="match status" value="1"/>
</dbReference>
<dbReference type="OrthoDB" id="9790784at2"/>
<keyword evidence="3" id="KW-0964">Secreted</keyword>
<feature type="active site" description="Charge relay system" evidence="9">
    <location>
        <position position="447"/>
    </location>
</feature>
<dbReference type="Pfam" id="PF04151">
    <property type="entry name" value="PPC"/>
    <property type="match status" value="1"/>
</dbReference>
<evidence type="ECO:0000313" key="14">
    <source>
        <dbReference type="EMBL" id="PPU92121.1"/>
    </source>
</evidence>
<feature type="active site" description="Charge relay system" evidence="9">
    <location>
        <position position="200"/>
    </location>
</feature>
<protein>
    <submittedName>
        <fullName evidence="14">Protease</fullName>
    </submittedName>
</protein>
<keyword evidence="4 9" id="KW-0645">Protease</keyword>
<dbReference type="SUPFAM" id="SSF52743">
    <property type="entry name" value="Subtilisin-like"/>
    <property type="match status" value="1"/>
</dbReference>
<gene>
    <name evidence="14" type="ORF">XpopCFBP1817_12595</name>
</gene>
<feature type="active site" description="Charge relay system" evidence="9">
    <location>
        <position position="263"/>
    </location>
</feature>
<feature type="domain" description="Peptidase S8/S53" evidence="12">
    <location>
        <begin position="191"/>
        <end position="485"/>
    </location>
</feature>
<evidence type="ECO:0000256" key="8">
    <source>
        <dbReference type="ARBA" id="ARBA00023145"/>
    </source>
</evidence>
<evidence type="ECO:0000256" key="4">
    <source>
        <dbReference type="ARBA" id="ARBA00022670"/>
    </source>
</evidence>
<evidence type="ECO:0000313" key="15">
    <source>
        <dbReference type="Proteomes" id="UP000239939"/>
    </source>
</evidence>
<dbReference type="InterPro" id="IPR034176">
    <property type="entry name" value="Peptidases_S8_13"/>
</dbReference>
<comment type="similarity">
    <text evidence="2 9 10">Belongs to the peptidase S8 family.</text>
</comment>